<evidence type="ECO:0000256" key="5">
    <source>
        <dbReference type="ARBA" id="ARBA00022833"/>
    </source>
</evidence>
<dbReference type="GO" id="GO:0061630">
    <property type="term" value="F:ubiquitin protein ligase activity"/>
    <property type="evidence" value="ECO:0007669"/>
    <property type="project" value="UniProtKB-EC"/>
</dbReference>
<keyword evidence="5" id="KW-0862">Zinc</keyword>
<feature type="domain" description="RING-type" evidence="7">
    <location>
        <begin position="200"/>
        <end position="241"/>
    </location>
</feature>
<keyword evidence="9" id="KW-1185">Reference proteome</keyword>
<reference evidence="8" key="2">
    <citation type="submission" date="2023-06" db="EMBL/GenBank/DDBJ databases">
        <authorList>
            <person name="Swenson N.G."/>
            <person name="Wegrzyn J.L."/>
            <person name="Mcevoy S.L."/>
        </authorList>
    </citation>
    <scope>NUCLEOTIDE SEQUENCE</scope>
    <source>
        <strain evidence="8">NS2018</strain>
        <tissue evidence="8">Leaf</tissue>
    </source>
</reference>
<keyword evidence="3" id="KW-0479">Metal-binding</keyword>
<protein>
    <recommendedName>
        <fullName evidence="2">RING-type E3 ubiquitin transferase</fullName>
        <ecNumber evidence="2">2.3.2.27</ecNumber>
    </recommendedName>
</protein>
<dbReference type="Gene3D" id="3.30.40.10">
    <property type="entry name" value="Zinc/RING finger domain, C3HC4 (zinc finger)"/>
    <property type="match status" value="1"/>
</dbReference>
<dbReference type="InterPro" id="IPR001841">
    <property type="entry name" value="Znf_RING"/>
</dbReference>
<dbReference type="EC" id="2.3.2.27" evidence="2"/>
<evidence type="ECO:0000256" key="6">
    <source>
        <dbReference type="PROSITE-ProRule" id="PRU00175"/>
    </source>
</evidence>
<dbReference type="GO" id="GO:0016567">
    <property type="term" value="P:protein ubiquitination"/>
    <property type="evidence" value="ECO:0007669"/>
    <property type="project" value="TreeGrafter"/>
</dbReference>
<comment type="caution">
    <text evidence="8">The sequence shown here is derived from an EMBL/GenBank/DDBJ whole genome shotgun (WGS) entry which is preliminary data.</text>
</comment>
<organism evidence="8 9">
    <name type="scientific">Acer saccharum</name>
    <name type="common">Sugar maple</name>
    <dbReference type="NCBI Taxonomy" id="4024"/>
    <lineage>
        <taxon>Eukaryota</taxon>
        <taxon>Viridiplantae</taxon>
        <taxon>Streptophyta</taxon>
        <taxon>Embryophyta</taxon>
        <taxon>Tracheophyta</taxon>
        <taxon>Spermatophyta</taxon>
        <taxon>Magnoliopsida</taxon>
        <taxon>eudicotyledons</taxon>
        <taxon>Gunneridae</taxon>
        <taxon>Pentapetalae</taxon>
        <taxon>rosids</taxon>
        <taxon>malvids</taxon>
        <taxon>Sapindales</taxon>
        <taxon>Sapindaceae</taxon>
        <taxon>Hippocastanoideae</taxon>
        <taxon>Acereae</taxon>
        <taxon>Acer</taxon>
    </lineage>
</organism>
<dbReference type="SUPFAM" id="SSF57850">
    <property type="entry name" value="RING/U-box"/>
    <property type="match status" value="1"/>
</dbReference>
<accession>A0AA39SBY5</accession>
<evidence type="ECO:0000256" key="3">
    <source>
        <dbReference type="ARBA" id="ARBA00022723"/>
    </source>
</evidence>
<evidence type="ECO:0000313" key="9">
    <source>
        <dbReference type="Proteomes" id="UP001168877"/>
    </source>
</evidence>
<evidence type="ECO:0000256" key="1">
    <source>
        <dbReference type="ARBA" id="ARBA00000900"/>
    </source>
</evidence>
<dbReference type="AlphaFoldDB" id="A0AA39SBY5"/>
<evidence type="ECO:0000256" key="4">
    <source>
        <dbReference type="ARBA" id="ARBA00022771"/>
    </source>
</evidence>
<dbReference type="PANTHER" id="PTHR15710">
    <property type="entry name" value="E3 UBIQUITIN-PROTEIN LIGASE PRAJA"/>
    <property type="match status" value="1"/>
</dbReference>
<dbReference type="CDD" id="cd16454">
    <property type="entry name" value="RING-H2_PA-TM-RING"/>
    <property type="match status" value="1"/>
</dbReference>
<evidence type="ECO:0000256" key="2">
    <source>
        <dbReference type="ARBA" id="ARBA00012483"/>
    </source>
</evidence>
<dbReference type="Proteomes" id="UP001168877">
    <property type="component" value="Unassembled WGS sequence"/>
</dbReference>
<dbReference type="SMART" id="SM00184">
    <property type="entry name" value="RING"/>
    <property type="match status" value="1"/>
</dbReference>
<proteinExistence type="predicted"/>
<comment type="catalytic activity">
    <reaction evidence="1">
        <text>S-ubiquitinyl-[E2 ubiquitin-conjugating enzyme]-L-cysteine + [acceptor protein]-L-lysine = [E2 ubiquitin-conjugating enzyme]-L-cysteine + N(6)-ubiquitinyl-[acceptor protein]-L-lysine.</text>
        <dbReference type="EC" id="2.3.2.27"/>
    </reaction>
</comment>
<reference evidence="8" key="1">
    <citation type="journal article" date="2022" name="Plant J.">
        <title>Strategies of tolerance reflected in two North American maple genomes.</title>
        <authorList>
            <person name="McEvoy S.L."/>
            <person name="Sezen U.U."/>
            <person name="Trouern-Trend A."/>
            <person name="McMahon S.M."/>
            <person name="Schaberg P.G."/>
            <person name="Yang J."/>
            <person name="Wegrzyn J.L."/>
            <person name="Swenson N.G."/>
        </authorList>
    </citation>
    <scope>NUCLEOTIDE SEQUENCE</scope>
    <source>
        <strain evidence="8">NS2018</strain>
    </source>
</reference>
<dbReference type="Pfam" id="PF13639">
    <property type="entry name" value="zf-RING_2"/>
    <property type="match status" value="1"/>
</dbReference>
<gene>
    <name evidence="8" type="ORF">LWI29_021798</name>
</gene>
<dbReference type="PROSITE" id="PS50089">
    <property type="entry name" value="ZF_RING_2"/>
    <property type="match status" value="1"/>
</dbReference>
<dbReference type="InterPro" id="IPR013083">
    <property type="entry name" value="Znf_RING/FYVE/PHD"/>
</dbReference>
<evidence type="ECO:0000259" key="7">
    <source>
        <dbReference type="PROSITE" id="PS50089"/>
    </source>
</evidence>
<evidence type="ECO:0000313" key="8">
    <source>
        <dbReference type="EMBL" id="KAK0587375.1"/>
    </source>
</evidence>
<dbReference type="PANTHER" id="PTHR15710:SF77">
    <property type="entry name" value="RING-H2 FINGER PROTEIN ATL21B"/>
    <property type="match status" value="1"/>
</dbReference>
<name>A0AA39SBY5_ACESA</name>
<keyword evidence="4 6" id="KW-0863">Zinc-finger</keyword>
<sequence>MTDPSPNYKILHIEPCLQSQASTSSSSGADMSVLQFQIFHLLRRCIPMEIRHLYSDHDVPILYRITTPVEEIKTSVLLQGNSDQGAARDMSRTLSSLEIPENSHAEIIQRISQVARQQQQQQQQYLITMKSVNLQVKIGGITTESESAYHEINRMVNEVILEDEEEEMLETVPTSWSCIEALKKVRLGGMEEEVKQRCQCSICLNEFRVGFEVIRLPCSHAYHPDCIVKWLETSHMCPLCRHPMPLDQLPHDS</sequence>
<dbReference type="EMBL" id="JAUESC010000382">
    <property type="protein sequence ID" value="KAK0587375.1"/>
    <property type="molecule type" value="Genomic_DNA"/>
</dbReference>
<dbReference type="GO" id="GO:0008270">
    <property type="term" value="F:zinc ion binding"/>
    <property type="evidence" value="ECO:0007669"/>
    <property type="project" value="UniProtKB-KW"/>
</dbReference>
<dbReference type="GO" id="GO:0005737">
    <property type="term" value="C:cytoplasm"/>
    <property type="evidence" value="ECO:0007669"/>
    <property type="project" value="TreeGrafter"/>
</dbReference>